<dbReference type="PANTHER" id="PTHR43152:SF3">
    <property type="entry name" value="UVRABC SYSTEM PROTEIN A"/>
    <property type="match status" value="1"/>
</dbReference>
<evidence type="ECO:0000256" key="6">
    <source>
        <dbReference type="ARBA" id="ARBA00022763"/>
    </source>
</evidence>
<dbReference type="GO" id="GO:0006289">
    <property type="term" value="P:nucleotide-excision repair"/>
    <property type="evidence" value="ECO:0007669"/>
    <property type="project" value="UniProtKB-UniRule"/>
</dbReference>
<evidence type="ECO:0000256" key="17">
    <source>
        <dbReference type="ARBA" id="ARBA00042156"/>
    </source>
</evidence>
<dbReference type="CDD" id="cd03271">
    <property type="entry name" value="ABC_UvrA_II"/>
    <property type="match status" value="1"/>
</dbReference>
<gene>
    <name evidence="18 20" type="primary">uvrA</name>
    <name evidence="20" type="ORF">GOQ27_03015</name>
</gene>
<keyword evidence="20" id="KW-0378">Hydrolase</keyword>
<feature type="binding site" evidence="18">
    <location>
        <begin position="640"/>
        <end position="647"/>
    </location>
    <ligand>
        <name>ATP</name>
        <dbReference type="ChEBI" id="CHEBI:30616"/>
    </ligand>
</feature>
<evidence type="ECO:0000256" key="5">
    <source>
        <dbReference type="ARBA" id="ARBA00022741"/>
    </source>
</evidence>
<dbReference type="GO" id="GO:0016887">
    <property type="term" value="F:ATP hydrolysis activity"/>
    <property type="evidence" value="ECO:0007669"/>
    <property type="project" value="InterPro"/>
</dbReference>
<evidence type="ECO:0000256" key="15">
    <source>
        <dbReference type="ARBA" id="ARBA00038000"/>
    </source>
</evidence>
<accession>A0A942UTZ8</accession>
<evidence type="ECO:0000256" key="3">
    <source>
        <dbReference type="ARBA" id="ARBA00022723"/>
    </source>
</evidence>
<dbReference type="InterPro" id="IPR041552">
    <property type="entry name" value="UvrA_DNA-bd"/>
</dbReference>
<keyword evidence="14 18" id="KW-0742">SOS response</keyword>
<dbReference type="Gene3D" id="1.20.1580.10">
    <property type="entry name" value="ABC transporter ATPase like domain"/>
    <property type="match status" value="2"/>
</dbReference>
<evidence type="ECO:0000256" key="16">
    <source>
        <dbReference type="ARBA" id="ARBA00039316"/>
    </source>
</evidence>
<evidence type="ECO:0000256" key="11">
    <source>
        <dbReference type="ARBA" id="ARBA00022881"/>
    </source>
</evidence>
<dbReference type="InterPro" id="IPR041102">
    <property type="entry name" value="UvrA_inter"/>
</dbReference>
<keyword evidence="6 18" id="KW-0227">DNA damage</keyword>
<dbReference type="CDD" id="cd03270">
    <property type="entry name" value="ABC_UvrA_I"/>
    <property type="match status" value="1"/>
</dbReference>
<dbReference type="EMBL" id="WSFT01000016">
    <property type="protein sequence ID" value="MBS4537415.1"/>
    <property type="molecule type" value="Genomic_DNA"/>
</dbReference>
<reference evidence="20" key="1">
    <citation type="submission" date="2019-12" db="EMBL/GenBank/DDBJ databases">
        <title>Clostridiaceae gen. nov. sp. nov., isolated from sediment in Xinjiang, China.</title>
        <authorList>
            <person name="Zhang R."/>
        </authorList>
    </citation>
    <scope>NUCLEOTIDE SEQUENCE</scope>
    <source>
        <strain evidence="20">D2Q-11</strain>
    </source>
</reference>
<evidence type="ECO:0000256" key="13">
    <source>
        <dbReference type="ARBA" id="ARBA00023204"/>
    </source>
</evidence>
<dbReference type="InterPro" id="IPR027417">
    <property type="entry name" value="P-loop_NTPase"/>
</dbReference>
<comment type="function">
    <text evidence="18">The UvrABC repair system catalyzes the recognition and processing of DNA lesions. UvrA is an ATPase and a DNA-binding protein. A damage recognition complex composed of 2 UvrA and 2 UvrB subunits scans DNA for abnormalities. When the presence of a lesion has been verified by UvrB, the UvrA molecules dissociate.</text>
</comment>
<organism evidence="20 21">
    <name type="scientific">Anaeromonas frigoriresistens</name>
    <dbReference type="NCBI Taxonomy" id="2683708"/>
    <lineage>
        <taxon>Bacteria</taxon>
        <taxon>Bacillati</taxon>
        <taxon>Bacillota</taxon>
        <taxon>Tissierellia</taxon>
        <taxon>Tissierellales</taxon>
        <taxon>Thermohalobacteraceae</taxon>
        <taxon>Anaeromonas</taxon>
    </lineage>
</organism>
<dbReference type="SUPFAM" id="SSF52540">
    <property type="entry name" value="P-loop containing nucleoside triphosphate hydrolases"/>
    <property type="match status" value="2"/>
</dbReference>
<keyword evidence="7 18" id="KW-0228">DNA excision</keyword>
<dbReference type="PANTHER" id="PTHR43152">
    <property type="entry name" value="UVRABC SYSTEM PROTEIN A"/>
    <property type="match status" value="1"/>
</dbReference>
<dbReference type="GO" id="GO:0009381">
    <property type="term" value="F:excinuclease ABC activity"/>
    <property type="evidence" value="ECO:0007669"/>
    <property type="project" value="UniProtKB-UniRule"/>
</dbReference>
<dbReference type="GO" id="GO:0005524">
    <property type="term" value="F:ATP binding"/>
    <property type="evidence" value="ECO:0007669"/>
    <property type="project" value="UniProtKB-UniRule"/>
</dbReference>
<keyword evidence="2 18" id="KW-0963">Cytoplasm</keyword>
<dbReference type="InterPro" id="IPR003439">
    <property type="entry name" value="ABC_transporter-like_ATP-bd"/>
</dbReference>
<dbReference type="GO" id="GO:0008270">
    <property type="term" value="F:zinc ion binding"/>
    <property type="evidence" value="ECO:0007669"/>
    <property type="project" value="UniProtKB-UniRule"/>
</dbReference>
<dbReference type="InterPro" id="IPR013815">
    <property type="entry name" value="ATP_grasp_subdomain_1"/>
</dbReference>
<evidence type="ECO:0000256" key="10">
    <source>
        <dbReference type="ARBA" id="ARBA00022840"/>
    </source>
</evidence>
<sequence>MQKDKIVVKGAKEHNLKNIDIELPRDKFIVLTGLSGSGKSSLAFDTIYAEGQRRYVESLSAYARQFLGQMEKPNVEYIEGLSPAISIDQKTTNRNPRSTVGTVTEIYDYFRLLFARIGTPHCPKCGQEITSQTIDQMVDKVLELEERTKIQILSPIIRGKKGQHKKLLESIRKEGFVRVRIDGKIYDINELDDLEKNKKHTIEIVVDRIIVKKDIEKRLTDSIETALELAEGLVIVNIIDGEDMLFSQNFACVDCGIALEEISPRMFSFNSPFGMCPTCNGLGNHKKVDEELVIPNKNLSLSQGAIAPYSGAAEDTYYYQVFKAIAEEHDFDMNTPLKDAPNEMIKELLYGTKGRSIKFKFDSRYSGNKNYNGPFEGVINNLERRYRETNSDYMRDKIENYMGIIPCGDCSGARLRDESLAVTIDDKNISQVTEMSIKDSLEFFKNLELTEREAFIAHQILKEINGRLGFLSDVGLEYLTLSRSAGTLSGGESQRIRLATQIGSSLVGVLYVLDEPSIGLHQRDNDRLLKTLRNLTELGNTLLVVEHDEDTMFTADHIVDIGPGAGVHGGEIVSQGTVEEIMDCKESITGQYLTGEKKIEIPNKRRETNGNKIKIIGASENNLKNIDVNIPIGVFSCVTGVSGSGKSTLVNEILYKRLGQELHRGKYKPGSHKDIEGIENIDKVIDIDQSPIGRTPRSNPATYTGLFDYIRDLFAMTTEAKMKGYKKGRFSFNVKGGRCEACSGDGIIKIEMHFLPDVYVPCEVCKGKRYNRETLQVKYKGKTISDVLEMTVEEALEFFDNIPKIKRKLKTMNDVGLGYIHLGQPSTQLSGGEAQRIKLATELSKRSTGKTLYILDEPTTGLHFADIHKLIQVLDKLVEGGNTVLVIEHNLDVIKVADHIIDLGPEGGDNGGTIVTEGTPEEVAKVEGSYTGHFLNKILKK</sequence>
<evidence type="ECO:0000256" key="18">
    <source>
        <dbReference type="HAMAP-Rule" id="MF_00205"/>
    </source>
</evidence>
<feature type="domain" description="ABC transporter" evidence="19">
    <location>
        <begin position="316"/>
        <end position="594"/>
    </location>
</feature>
<dbReference type="HAMAP" id="MF_00205">
    <property type="entry name" value="UvrA"/>
    <property type="match status" value="1"/>
</dbReference>
<comment type="caution">
    <text evidence="20">The sequence shown here is derived from an EMBL/GenBank/DDBJ whole genome shotgun (WGS) entry which is preliminary data.</text>
</comment>
<keyword evidence="8 18" id="KW-0863">Zinc-finger</keyword>
<dbReference type="Gene3D" id="3.30.1490.20">
    <property type="entry name" value="ATP-grasp fold, A domain"/>
    <property type="match status" value="1"/>
</dbReference>
<dbReference type="FunFam" id="3.40.50.300:FF:000028">
    <property type="entry name" value="UvrABC system protein A"/>
    <property type="match status" value="1"/>
</dbReference>
<feature type="zinc finger region" description="C4-type" evidence="18">
    <location>
        <begin position="252"/>
        <end position="279"/>
    </location>
</feature>
<evidence type="ECO:0000259" key="19">
    <source>
        <dbReference type="PROSITE" id="PS50893"/>
    </source>
</evidence>
<dbReference type="Pfam" id="PF17760">
    <property type="entry name" value="UvrA_inter"/>
    <property type="match status" value="1"/>
</dbReference>
<keyword evidence="4 18" id="KW-0677">Repeat</keyword>
<dbReference type="GO" id="GO:0003677">
    <property type="term" value="F:DNA binding"/>
    <property type="evidence" value="ECO:0007669"/>
    <property type="project" value="UniProtKB-UniRule"/>
</dbReference>
<dbReference type="Pfam" id="PF17755">
    <property type="entry name" value="UvrA_DNA-bind"/>
    <property type="match status" value="1"/>
</dbReference>
<keyword evidence="9 18" id="KW-0862">Zinc</keyword>
<evidence type="ECO:0000256" key="1">
    <source>
        <dbReference type="ARBA" id="ARBA00004496"/>
    </source>
</evidence>
<comment type="subcellular location">
    <subcellularLocation>
        <location evidence="1 18">Cytoplasm</location>
    </subcellularLocation>
</comment>
<dbReference type="Gene3D" id="1.10.8.280">
    <property type="entry name" value="ABC transporter ATPase domain-like"/>
    <property type="match status" value="1"/>
</dbReference>
<comment type="subunit">
    <text evidence="18">Forms a heterotetramer with UvrB during the search for lesions.</text>
</comment>
<evidence type="ECO:0000313" key="21">
    <source>
        <dbReference type="Proteomes" id="UP000724672"/>
    </source>
</evidence>
<keyword evidence="3 18" id="KW-0479">Metal-binding</keyword>
<keyword evidence="10 18" id="KW-0067">ATP-binding</keyword>
<dbReference type="NCBIfam" id="NF001503">
    <property type="entry name" value="PRK00349.1"/>
    <property type="match status" value="1"/>
</dbReference>
<evidence type="ECO:0000256" key="9">
    <source>
        <dbReference type="ARBA" id="ARBA00022833"/>
    </source>
</evidence>
<dbReference type="InterPro" id="IPR004602">
    <property type="entry name" value="UvrA"/>
</dbReference>
<evidence type="ECO:0000256" key="12">
    <source>
        <dbReference type="ARBA" id="ARBA00023125"/>
    </source>
</evidence>
<name>A0A942UTZ8_9FIRM</name>
<feature type="binding site" evidence="18">
    <location>
        <begin position="33"/>
        <end position="40"/>
    </location>
    <ligand>
        <name>ATP</name>
        <dbReference type="ChEBI" id="CHEBI:30616"/>
    </ligand>
</feature>
<keyword evidence="12 18" id="KW-0238">DNA-binding</keyword>
<evidence type="ECO:0000256" key="8">
    <source>
        <dbReference type="ARBA" id="ARBA00022771"/>
    </source>
</evidence>
<evidence type="ECO:0000256" key="7">
    <source>
        <dbReference type="ARBA" id="ARBA00022769"/>
    </source>
</evidence>
<dbReference type="PROSITE" id="PS50893">
    <property type="entry name" value="ABC_TRANSPORTER_2"/>
    <property type="match status" value="2"/>
</dbReference>
<dbReference type="AlphaFoldDB" id="A0A942UTZ8"/>
<evidence type="ECO:0000256" key="4">
    <source>
        <dbReference type="ARBA" id="ARBA00022737"/>
    </source>
</evidence>
<keyword evidence="21" id="KW-1185">Reference proteome</keyword>
<protein>
    <recommendedName>
        <fullName evidence="16 18">UvrABC system protein A</fullName>
        <shortName evidence="18">UvrA protein</shortName>
    </recommendedName>
    <alternativeName>
        <fullName evidence="17 18">Excinuclease ABC subunit A</fullName>
    </alternativeName>
</protein>
<dbReference type="GO" id="GO:0009380">
    <property type="term" value="C:excinuclease repair complex"/>
    <property type="evidence" value="ECO:0007669"/>
    <property type="project" value="InterPro"/>
</dbReference>
<dbReference type="InterPro" id="IPR017871">
    <property type="entry name" value="ABC_transporter-like_CS"/>
</dbReference>
<dbReference type="GO" id="GO:0009432">
    <property type="term" value="P:SOS response"/>
    <property type="evidence" value="ECO:0007669"/>
    <property type="project" value="UniProtKB-UniRule"/>
</dbReference>
<dbReference type="RefSeq" id="WP_203365345.1">
    <property type="nucleotide sequence ID" value="NZ_WSFT01000016.1"/>
</dbReference>
<feature type="zinc finger region" description="C4-type" evidence="18">
    <location>
        <begin position="739"/>
        <end position="765"/>
    </location>
</feature>
<dbReference type="FunFam" id="1.20.1580.10:FF:000002">
    <property type="entry name" value="UvrABC system protein A"/>
    <property type="match status" value="1"/>
</dbReference>
<dbReference type="PROSITE" id="PS00211">
    <property type="entry name" value="ABC_TRANSPORTER_1"/>
    <property type="match status" value="2"/>
</dbReference>
<evidence type="ECO:0000313" key="20">
    <source>
        <dbReference type="EMBL" id="MBS4537415.1"/>
    </source>
</evidence>
<dbReference type="Gene3D" id="3.40.50.300">
    <property type="entry name" value="P-loop containing nucleotide triphosphate hydrolases"/>
    <property type="match status" value="2"/>
</dbReference>
<dbReference type="FunFam" id="1.20.1580.10:FF:000003">
    <property type="entry name" value="UvrABC system protein A"/>
    <property type="match status" value="1"/>
</dbReference>
<proteinExistence type="inferred from homology"/>
<evidence type="ECO:0000256" key="14">
    <source>
        <dbReference type="ARBA" id="ARBA00023236"/>
    </source>
</evidence>
<keyword evidence="5 18" id="KW-0547">Nucleotide-binding</keyword>
<comment type="similarity">
    <text evidence="15 18">Belongs to the ABC transporter superfamily. UvrA family.</text>
</comment>
<feature type="domain" description="ABC transporter" evidence="19">
    <location>
        <begin position="605"/>
        <end position="936"/>
    </location>
</feature>
<dbReference type="GO" id="GO:0005737">
    <property type="term" value="C:cytoplasm"/>
    <property type="evidence" value="ECO:0007669"/>
    <property type="project" value="UniProtKB-SubCell"/>
</dbReference>
<keyword evidence="11 18" id="KW-0267">Excision nuclease</keyword>
<evidence type="ECO:0000256" key="2">
    <source>
        <dbReference type="ARBA" id="ARBA00022490"/>
    </source>
</evidence>
<dbReference type="Proteomes" id="UP000724672">
    <property type="component" value="Unassembled WGS sequence"/>
</dbReference>
<dbReference type="NCBIfam" id="TIGR00630">
    <property type="entry name" value="uvra"/>
    <property type="match status" value="1"/>
</dbReference>
<keyword evidence="13 18" id="KW-0234">DNA repair</keyword>